<dbReference type="CDD" id="cd10917">
    <property type="entry name" value="CE4_NodB_like_6s_7s"/>
    <property type="match status" value="1"/>
</dbReference>
<dbReference type="InterPro" id="IPR011330">
    <property type="entry name" value="Glyco_hydro/deAcase_b/a-brl"/>
</dbReference>
<name>A0A7X5U824_9GAMM</name>
<dbReference type="AlphaFoldDB" id="A0A7X5U824"/>
<evidence type="ECO:0000313" key="2">
    <source>
        <dbReference type="EMBL" id="NII05438.1"/>
    </source>
</evidence>
<evidence type="ECO:0000259" key="1">
    <source>
        <dbReference type="PROSITE" id="PS51677"/>
    </source>
</evidence>
<proteinExistence type="predicted"/>
<dbReference type="PANTHER" id="PTHR10587:SF137">
    <property type="entry name" value="4-DEOXY-4-FORMAMIDO-L-ARABINOSE-PHOSPHOUNDECAPRENOL DEFORMYLASE ARND-RELATED"/>
    <property type="match status" value="1"/>
</dbReference>
<dbReference type="PANTHER" id="PTHR10587">
    <property type="entry name" value="GLYCOSYL TRANSFERASE-RELATED"/>
    <property type="match status" value="1"/>
</dbReference>
<reference evidence="2 3" key="1">
    <citation type="submission" date="2020-03" db="EMBL/GenBank/DDBJ databases">
        <authorList>
            <person name="Lai Q."/>
        </authorList>
    </citation>
    <scope>NUCLEOTIDE SEQUENCE [LARGE SCALE GENOMIC DNA]</scope>
    <source>
        <strain evidence="2 3">CCUG 25036</strain>
    </source>
</reference>
<dbReference type="GO" id="GO:0005975">
    <property type="term" value="P:carbohydrate metabolic process"/>
    <property type="evidence" value="ECO:0007669"/>
    <property type="project" value="InterPro"/>
</dbReference>
<accession>A0A7X5U824</accession>
<dbReference type="Pfam" id="PF01522">
    <property type="entry name" value="Polysacc_deac_1"/>
    <property type="match status" value="1"/>
</dbReference>
<dbReference type="GO" id="GO:0016810">
    <property type="term" value="F:hydrolase activity, acting on carbon-nitrogen (but not peptide) bonds"/>
    <property type="evidence" value="ECO:0007669"/>
    <property type="project" value="InterPro"/>
</dbReference>
<comment type="caution">
    <text evidence="2">The sequence shown here is derived from an EMBL/GenBank/DDBJ whole genome shotgun (WGS) entry which is preliminary data.</text>
</comment>
<keyword evidence="3" id="KW-1185">Reference proteome</keyword>
<gene>
    <name evidence="2" type="ORF">HBF25_03420</name>
</gene>
<dbReference type="PROSITE" id="PS51677">
    <property type="entry name" value="NODB"/>
    <property type="match status" value="1"/>
</dbReference>
<feature type="domain" description="NodB homology" evidence="1">
    <location>
        <begin position="23"/>
        <end position="210"/>
    </location>
</feature>
<organism evidence="2 3">
    <name type="scientific">Luteibacter anthropi</name>
    <dbReference type="NCBI Taxonomy" id="564369"/>
    <lineage>
        <taxon>Bacteria</taxon>
        <taxon>Pseudomonadati</taxon>
        <taxon>Pseudomonadota</taxon>
        <taxon>Gammaproteobacteria</taxon>
        <taxon>Lysobacterales</taxon>
        <taxon>Rhodanobacteraceae</taxon>
        <taxon>Luteibacter</taxon>
    </lineage>
</organism>
<protein>
    <submittedName>
        <fullName evidence="2">Polysaccharide deacetylase family protein</fullName>
    </submittedName>
</protein>
<dbReference type="InterPro" id="IPR002509">
    <property type="entry name" value="NODB_dom"/>
</dbReference>
<dbReference type="SUPFAM" id="SSF88713">
    <property type="entry name" value="Glycoside hydrolase/deacetylase"/>
    <property type="match status" value="1"/>
</dbReference>
<evidence type="ECO:0000313" key="3">
    <source>
        <dbReference type="Proteomes" id="UP000490980"/>
    </source>
</evidence>
<dbReference type="EMBL" id="JAARLZ010000002">
    <property type="protein sequence ID" value="NII05438.1"/>
    <property type="molecule type" value="Genomic_DNA"/>
</dbReference>
<dbReference type="RefSeq" id="WP_166946548.1">
    <property type="nucleotide sequence ID" value="NZ_JAARLZ010000002.1"/>
</dbReference>
<dbReference type="Gene3D" id="3.20.20.370">
    <property type="entry name" value="Glycoside hydrolase/deacetylase"/>
    <property type="match status" value="1"/>
</dbReference>
<dbReference type="Proteomes" id="UP000490980">
    <property type="component" value="Unassembled WGS sequence"/>
</dbReference>
<dbReference type="InterPro" id="IPR050248">
    <property type="entry name" value="Polysacc_deacetylase_ArnD"/>
</dbReference>
<sequence>MDYHAFLAAWPQVYLGRGLADDPHLCLTFDDGPGVVTPAVLEALDQLGVTATFFCLGEAALHRPDMVRAIVAGGHEVGSHGHSHLDLRQLSAEVFARTQVLPSIRALEDITGSEVTLFRPPYGEISPAQVEWLASEGLTLVGWSVDPQDWADPEAPGHVSRVVGEITRKLHPGAIVLLHDGDDGDTSRASIVEILNELVHPLRHKGYTFVKAGHMLRRRGVAMTT</sequence>